<comment type="similarity">
    <text evidence="3">Belongs to the CotF family.</text>
</comment>
<keyword evidence="1" id="KW-0749">Sporulation</keyword>
<comment type="subcellular location">
    <subcellularLocation>
        <location evidence="2">Spore coat</location>
    </subcellularLocation>
</comment>
<dbReference type="Gene3D" id="1.20.1260.10">
    <property type="match status" value="1"/>
</dbReference>
<dbReference type="InterPro" id="IPR012347">
    <property type="entry name" value="Ferritin-like"/>
</dbReference>
<protein>
    <submittedName>
        <fullName evidence="5">Spore coat protein CotF</fullName>
    </submittedName>
</protein>
<feature type="region of interest" description="Disordered" evidence="4">
    <location>
        <begin position="1"/>
        <end position="28"/>
    </location>
</feature>
<proteinExistence type="inferred from homology"/>
<keyword evidence="5" id="KW-0167">Capsid protein</keyword>
<sequence length="210" mass="23781">MQNQNQMNQAQMNGSQQVSSNMPPNMSHGGHELFDAHEVISGVIGMLDQYKMFEQNIQDPELKDILTRQENFTTELYNTMTESFKTGQKPSQSTHVYKMTLNNDVVYGMKPGQPKKPAQNPTELTDAEYSSFMLGQVKGLASTMAMTALEMTNPVLRRVVADSVPNLIEMSYELFLYQNKHGYYQVPQLAQQDMTQMLQSYAPAPQQPLN</sequence>
<dbReference type="OrthoDB" id="2577233at2"/>
<dbReference type="Proteomes" id="UP000198584">
    <property type="component" value="Unassembled WGS sequence"/>
</dbReference>
<keyword evidence="5" id="KW-0946">Virion</keyword>
<dbReference type="AlphaFoldDB" id="A0A1H4ENC8"/>
<feature type="compositionally biased region" description="Low complexity" evidence="4">
    <location>
        <begin position="1"/>
        <end position="17"/>
    </location>
</feature>
<dbReference type="GO" id="GO:0030435">
    <property type="term" value="P:sporulation resulting in formation of a cellular spore"/>
    <property type="evidence" value="ECO:0007669"/>
    <property type="project" value="UniProtKB-KW"/>
</dbReference>
<evidence type="ECO:0000256" key="3">
    <source>
        <dbReference type="ARBA" id="ARBA00024344"/>
    </source>
</evidence>
<evidence type="ECO:0000313" key="5">
    <source>
        <dbReference type="EMBL" id="SEA86349.1"/>
    </source>
</evidence>
<evidence type="ECO:0000256" key="1">
    <source>
        <dbReference type="ARBA" id="ARBA00022969"/>
    </source>
</evidence>
<dbReference type="PANTHER" id="PTHR39183:SF1">
    <property type="entry name" value="SPORE COAT PROTEIN F-LIKE PROTEIN YHCQ"/>
    <property type="match status" value="1"/>
</dbReference>
<accession>A0A1H4ENC8</accession>
<evidence type="ECO:0000313" key="6">
    <source>
        <dbReference type="Proteomes" id="UP000198584"/>
    </source>
</evidence>
<dbReference type="Pfam" id="PF07875">
    <property type="entry name" value="Coat_F"/>
    <property type="match status" value="1"/>
</dbReference>
<gene>
    <name evidence="5" type="ORF">SAMN05421743_109154</name>
</gene>
<evidence type="ECO:0000256" key="2">
    <source>
        <dbReference type="ARBA" id="ARBA00024325"/>
    </source>
</evidence>
<dbReference type="RefSeq" id="WP_093045275.1">
    <property type="nucleotide sequence ID" value="NZ_FNQR01000009.1"/>
</dbReference>
<keyword evidence="6" id="KW-1185">Reference proteome</keyword>
<evidence type="ECO:0000256" key="4">
    <source>
        <dbReference type="SAM" id="MobiDB-lite"/>
    </source>
</evidence>
<dbReference type="PANTHER" id="PTHR39183">
    <property type="entry name" value="SPORE COAT PROTEIN F-LIKE PROTEIN YHCQ"/>
    <property type="match status" value="1"/>
</dbReference>
<dbReference type="EMBL" id="FNQR01000009">
    <property type="protein sequence ID" value="SEA86349.1"/>
    <property type="molecule type" value="Genomic_DNA"/>
</dbReference>
<dbReference type="InterPro" id="IPR012851">
    <property type="entry name" value="Spore_coat_CotF-like"/>
</dbReference>
<organism evidence="5 6">
    <name type="scientific">Thalassobacillus cyri</name>
    <dbReference type="NCBI Taxonomy" id="571932"/>
    <lineage>
        <taxon>Bacteria</taxon>
        <taxon>Bacillati</taxon>
        <taxon>Bacillota</taxon>
        <taxon>Bacilli</taxon>
        <taxon>Bacillales</taxon>
        <taxon>Bacillaceae</taxon>
        <taxon>Thalassobacillus</taxon>
    </lineage>
</organism>
<name>A0A1H4ENC8_9BACI</name>
<reference evidence="6" key="1">
    <citation type="submission" date="2016-10" db="EMBL/GenBank/DDBJ databases">
        <authorList>
            <person name="Varghese N."/>
            <person name="Submissions S."/>
        </authorList>
    </citation>
    <scope>NUCLEOTIDE SEQUENCE [LARGE SCALE GENOMIC DNA]</scope>
    <source>
        <strain evidence="6">CCM7597</strain>
    </source>
</reference>
<dbReference type="STRING" id="571932.SAMN05421743_109154"/>